<dbReference type="HOGENOM" id="CLU_054439_0_0_1"/>
<evidence type="ECO:0000313" key="1">
    <source>
        <dbReference type="EMBL" id="KDR85740.1"/>
    </source>
</evidence>
<sequence>MATTKFPQRKKKKINRLAGQVSLTKVDVDPACVGAYEDASNADKGLLYLPVELHGEVLCNYLNIVPFTKVPHDGPVLPEEYLERTDVLRALSQVCVAYRRQFLPILWETLNVCCEAREESGANPASFFKHIGEALGRKCDGFSISPDLRAYVKVVNVVLTRYRSAIVIPKFPVLLQSLPNLHILHLLHTHTQMMTALEAAFEGVVIPTIRTLIIQGYCHDILKCCPNVTTVWCIRDDGRKLLPVIETHCKFVEELRGFSGDDRIIKKIVKAAPNLRVFDMWYRNYKAVLKHLPSFKKMNTIVIKTFTTIGQYPDEMELLQECIKQTRLNFKALPETREKKHIHVVYDDTGHGNTIYSTTHRHTVQYVDADRILAWRRDPILGL</sequence>
<protein>
    <submittedName>
        <fullName evidence="1">Uncharacterized protein</fullName>
    </submittedName>
</protein>
<proteinExistence type="predicted"/>
<organism evidence="1 2">
    <name type="scientific">Galerina marginata (strain CBS 339.88)</name>
    <dbReference type="NCBI Taxonomy" id="685588"/>
    <lineage>
        <taxon>Eukaryota</taxon>
        <taxon>Fungi</taxon>
        <taxon>Dikarya</taxon>
        <taxon>Basidiomycota</taxon>
        <taxon>Agaricomycotina</taxon>
        <taxon>Agaricomycetes</taxon>
        <taxon>Agaricomycetidae</taxon>
        <taxon>Agaricales</taxon>
        <taxon>Agaricineae</taxon>
        <taxon>Strophariaceae</taxon>
        <taxon>Galerina</taxon>
    </lineage>
</organism>
<dbReference type="EMBL" id="KL142367">
    <property type="protein sequence ID" value="KDR85740.1"/>
    <property type="molecule type" value="Genomic_DNA"/>
</dbReference>
<gene>
    <name evidence="1" type="ORF">GALMADRAFT_384480</name>
</gene>
<accession>A0A067TR84</accession>
<dbReference type="Proteomes" id="UP000027222">
    <property type="component" value="Unassembled WGS sequence"/>
</dbReference>
<evidence type="ECO:0000313" key="2">
    <source>
        <dbReference type="Proteomes" id="UP000027222"/>
    </source>
</evidence>
<dbReference type="OrthoDB" id="3251070at2759"/>
<name>A0A067TR84_GALM3</name>
<keyword evidence="2" id="KW-1185">Reference proteome</keyword>
<reference evidence="2" key="1">
    <citation type="journal article" date="2014" name="Proc. Natl. Acad. Sci. U.S.A.">
        <title>Extensive sampling of basidiomycete genomes demonstrates inadequacy of the white-rot/brown-rot paradigm for wood decay fungi.</title>
        <authorList>
            <person name="Riley R."/>
            <person name="Salamov A.A."/>
            <person name="Brown D.W."/>
            <person name="Nagy L.G."/>
            <person name="Floudas D."/>
            <person name="Held B.W."/>
            <person name="Levasseur A."/>
            <person name="Lombard V."/>
            <person name="Morin E."/>
            <person name="Otillar R."/>
            <person name="Lindquist E.A."/>
            <person name="Sun H."/>
            <person name="LaButti K.M."/>
            <person name="Schmutz J."/>
            <person name="Jabbour D."/>
            <person name="Luo H."/>
            <person name="Baker S.E."/>
            <person name="Pisabarro A.G."/>
            <person name="Walton J.D."/>
            <person name="Blanchette R.A."/>
            <person name="Henrissat B."/>
            <person name="Martin F."/>
            <person name="Cullen D."/>
            <person name="Hibbett D.S."/>
            <person name="Grigoriev I.V."/>
        </authorList>
    </citation>
    <scope>NUCLEOTIDE SEQUENCE [LARGE SCALE GENOMIC DNA]</scope>
    <source>
        <strain evidence="2">CBS 339.88</strain>
    </source>
</reference>
<dbReference type="AlphaFoldDB" id="A0A067TR84"/>
<dbReference type="Gene3D" id="3.80.10.10">
    <property type="entry name" value="Ribonuclease Inhibitor"/>
    <property type="match status" value="1"/>
</dbReference>
<dbReference type="InterPro" id="IPR032675">
    <property type="entry name" value="LRR_dom_sf"/>
</dbReference>